<dbReference type="EMBL" id="LLXH01000092">
    <property type="protein sequence ID" value="PKC73261.1"/>
    <property type="molecule type" value="Genomic_DNA"/>
</dbReference>
<accession>A0A2N0SCI2</accession>
<organism evidence="1 2">
    <name type="scientific">Rhizophagus irregularis</name>
    <dbReference type="NCBI Taxonomy" id="588596"/>
    <lineage>
        <taxon>Eukaryota</taxon>
        <taxon>Fungi</taxon>
        <taxon>Fungi incertae sedis</taxon>
        <taxon>Mucoromycota</taxon>
        <taxon>Glomeromycotina</taxon>
        <taxon>Glomeromycetes</taxon>
        <taxon>Glomerales</taxon>
        <taxon>Glomeraceae</taxon>
        <taxon>Rhizophagus</taxon>
    </lineage>
</organism>
<gene>
    <name evidence="1" type="ORF">RhiirA1_451374</name>
</gene>
<evidence type="ECO:0000313" key="1">
    <source>
        <dbReference type="EMBL" id="PKC73261.1"/>
    </source>
</evidence>
<dbReference type="VEuPathDB" id="FungiDB:RhiirA1_451374"/>
<evidence type="ECO:0000313" key="2">
    <source>
        <dbReference type="Proteomes" id="UP000232688"/>
    </source>
</evidence>
<sequence length="56" mass="6838">MNYFGSIENFTCRKRNKKKYKTKKRKKALNTNIGHIAYVFPYHCALNYFQNKLIKY</sequence>
<protein>
    <submittedName>
        <fullName evidence="1">Uncharacterized protein</fullName>
    </submittedName>
</protein>
<name>A0A2N0SCI2_9GLOM</name>
<dbReference type="Proteomes" id="UP000232688">
    <property type="component" value="Unassembled WGS sequence"/>
</dbReference>
<dbReference type="AlphaFoldDB" id="A0A2N0SCI2"/>
<proteinExistence type="predicted"/>
<reference evidence="1 2" key="1">
    <citation type="submission" date="2017-10" db="EMBL/GenBank/DDBJ databases">
        <title>Extensive intraspecific genome diversity in a model arbuscular mycorrhizal fungus.</title>
        <authorList>
            <person name="Chen E.C.H."/>
            <person name="Morin E."/>
            <person name="Baudet D."/>
            <person name="Noel J."/>
            <person name="Ndikumana S."/>
            <person name="Charron P."/>
            <person name="St-Onge C."/>
            <person name="Giorgi J."/>
            <person name="Grigoriev I.V."/>
            <person name="Roux C."/>
            <person name="Martin F.M."/>
            <person name="Corradi N."/>
        </authorList>
    </citation>
    <scope>NUCLEOTIDE SEQUENCE [LARGE SCALE GENOMIC DNA]</scope>
    <source>
        <strain evidence="1 2">A1</strain>
    </source>
</reference>
<reference evidence="1 2" key="2">
    <citation type="submission" date="2017-10" db="EMBL/GenBank/DDBJ databases">
        <title>Genome analyses suggest a sexual origin of heterokaryosis in a supposedly ancient asexual fungus.</title>
        <authorList>
            <person name="Corradi N."/>
            <person name="Sedzielewska K."/>
            <person name="Noel J."/>
            <person name="Charron P."/>
            <person name="Farinelli L."/>
            <person name="Marton T."/>
            <person name="Kruger M."/>
            <person name="Pelin A."/>
            <person name="Brachmann A."/>
            <person name="Corradi N."/>
        </authorList>
    </citation>
    <scope>NUCLEOTIDE SEQUENCE [LARGE SCALE GENOMIC DNA]</scope>
    <source>
        <strain evidence="1 2">A1</strain>
    </source>
</reference>
<comment type="caution">
    <text evidence="1">The sequence shown here is derived from an EMBL/GenBank/DDBJ whole genome shotgun (WGS) entry which is preliminary data.</text>
</comment>